<dbReference type="AlphaFoldDB" id="A0A5B7JAT6"/>
<keyword evidence="2" id="KW-1185">Reference proteome</keyword>
<protein>
    <submittedName>
        <fullName evidence="1">Uncharacterized protein</fullName>
    </submittedName>
</protein>
<evidence type="ECO:0000313" key="1">
    <source>
        <dbReference type="EMBL" id="MPC91156.1"/>
    </source>
</evidence>
<comment type="caution">
    <text evidence="1">The sequence shown here is derived from an EMBL/GenBank/DDBJ whole genome shotgun (WGS) entry which is preliminary data.</text>
</comment>
<sequence>MYSHSLYPHCTLNGPSQQQVVVPTERRKESGRALCDGMGPKSRPAPLYIFLQLARTPLKREDFPHSGLMDVRHMTAVFLYSLWKSYFLLQKADLAQKDDSPVTHAATLFTLPQLAHTLKGIMERRFPFPHNELMANDVWVSEESSGRVLSVPDLSLAASLPP</sequence>
<name>A0A5B7JAT6_PORTR</name>
<dbReference type="Proteomes" id="UP000324222">
    <property type="component" value="Unassembled WGS sequence"/>
</dbReference>
<accession>A0A5B7JAT6</accession>
<gene>
    <name evidence="1" type="ORF">E2C01_086175</name>
</gene>
<reference evidence="1 2" key="1">
    <citation type="submission" date="2019-05" db="EMBL/GenBank/DDBJ databases">
        <title>Another draft genome of Portunus trituberculatus and its Hox gene families provides insights of decapod evolution.</title>
        <authorList>
            <person name="Jeong J.-H."/>
            <person name="Song I."/>
            <person name="Kim S."/>
            <person name="Choi T."/>
            <person name="Kim D."/>
            <person name="Ryu S."/>
            <person name="Kim W."/>
        </authorList>
    </citation>
    <scope>NUCLEOTIDE SEQUENCE [LARGE SCALE GENOMIC DNA]</scope>
    <source>
        <tissue evidence="1">Muscle</tissue>
    </source>
</reference>
<evidence type="ECO:0000313" key="2">
    <source>
        <dbReference type="Proteomes" id="UP000324222"/>
    </source>
</evidence>
<dbReference type="EMBL" id="VSRR010086788">
    <property type="protein sequence ID" value="MPC91156.1"/>
    <property type="molecule type" value="Genomic_DNA"/>
</dbReference>
<proteinExistence type="predicted"/>
<organism evidence="1 2">
    <name type="scientific">Portunus trituberculatus</name>
    <name type="common">Swimming crab</name>
    <name type="synonym">Neptunus trituberculatus</name>
    <dbReference type="NCBI Taxonomy" id="210409"/>
    <lineage>
        <taxon>Eukaryota</taxon>
        <taxon>Metazoa</taxon>
        <taxon>Ecdysozoa</taxon>
        <taxon>Arthropoda</taxon>
        <taxon>Crustacea</taxon>
        <taxon>Multicrustacea</taxon>
        <taxon>Malacostraca</taxon>
        <taxon>Eumalacostraca</taxon>
        <taxon>Eucarida</taxon>
        <taxon>Decapoda</taxon>
        <taxon>Pleocyemata</taxon>
        <taxon>Brachyura</taxon>
        <taxon>Eubrachyura</taxon>
        <taxon>Portunoidea</taxon>
        <taxon>Portunidae</taxon>
        <taxon>Portuninae</taxon>
        <taxon>Portunus</taxon>
    </lineage>
</organism>